<feature type="domain" description="Hydantoinase A/oxoprolinase" evidence="2">
    <location>
        <begin position="250"/>
        <end position="564"/>
    </location>
</feature>
<dbReference type="InterPro" id="IPR045079">
    <property type="entry name" value="Oxoprolinase-like"/>
</dbReference>
<dbReference type="PANTHER" id="PTHR11365:SF2">
    <property type="entry name" value="5-OXOPROLINASE"/>
    <property type="match status" value="1"/>
</dbReference>
<reference evidence="6" key="1">
    <citation type="submission" date="2018-05" db="EMBL/GenBank/DDBJ databases">
        <authorList>
            <person name="Lanie J.A."/>
            <person name="Ng W.-L."/>
            <person name="Kazmierczak K.M."/>
            <person name="Andrzejewski T.M."/>
            <person name="Davidsen T.M."/>
            <person name="Wayne K.J."/>
            <person name="Tettelin H."/>
            <person name="Glass J.I."/>
            <person name="Rusch D."/>
            <person name="Podicherti R."/>
            <person name="Tsui H.-C.T."/>
            <person name="Winkler M.E."/>
        </authorList>
    </citation>
    <scope>NUCLEOTIDE SEQUENCE</scope>
</reference>
<dbReference type="Pfam" id="PF02538">
    <property type="entry name" value="Hydantoinase_B"/>
    <property type="match status" value="1"/>
</dbReference>
<proteinExistence type="inferred from homology"/>
<accession>A0A381P3U4</accession>
<evidence type="ECO:0000256" key="1">
    <source>
        <dbReference type="ARBA" id="ARBA00010403"/>
    </source>
</evidence>
<dbReference type="GO" id="GO:0005829">
    <property type="term" value="C:cytosol"/>
    <property type="evidence" value="ECO:0007669"/>
    <property type="project" value="TreeGrafter"/>
</dbReference>
<dbReference type="InterPro" id="IPR049517">
    <property type="entry name" value="ACX-like_C"/>
</dbReference>
<sequence>MGSYFLADRMTPLSFRFSIDRGGTFTDVYAEVPGEPGFQVVKLLSEDPQNYPDAPREGIRRILESVTGQSFPKASFSAENIEWIRMGTTVATNALLERKGVRTLLITTKGFRDLLQIGNQSRPKIFDMKIRKLDLLYEKVIEVDERVRIFKDSWDRKRVSEGRDQVSGFDIVEGTTGEKFEVLAKPDLDTVHQQLAAVFKQGVRAVAVVFLHAYAFPEHELQIGEIAREIGFEQISLSHQVMPMVKMVARGDTTTVDAYLTPHIRNYLSSFRSGFSDNLANSQLLFMQSDGGLIDSGNFKGSNAILSGPAGGVVGYAMTTSISTQNTEIKNSSQAPASTGKQLPVIGFDMGGTSTDVSRYGDDYELVHETETAGVRIQAPQMHIKTVAAGGGSRLFFRNGLFEVGPESAGAHPGPVCYRKGGHLAVTDANLVLGRLHPEYFPKIFGPNENEALDVEASRVAFQKLTAEINDYSKKRQLPVEMTLEEVALGFLRVANEVMVRPIREISVMRGYDIKEHALACFGGAAGQHACAIARELGISKIFIHRFAGILSAYGMGLADIVVEKQEPSVQVLPENKQNSVLKNLLIKLDSLAQDAKKELINQGYKPEQIEIKLYLNLRYQGTDTALMIPEPDSMVNYELGITNCGLGISESSPELHSNVEQFPDYVDAFRKMYRREFGFDLTGREIIVDDLRVRAVAKSTGLQKFPLAQQSETPEVEGQTRCYFKTVSSDVCGWHETPIYHLEKLSAGQHLQGPAIVMQDTSTILVEPGCYAEITEFGDVILTAETKTYSEIGTQFDPVQISIFGNLFMSIAEQMGRTLQRTAISTNIKERLDFSCAIFDETGGLVANAPHQPVHLGAMSEAVRQQVKLQGKNLREGDVLLTNHPIAGGSHLPDITIITPVWAGKPSAKKEKPIFYIASRGHHADIGGISPGSMPPFSRKLEEEGACIKTFKLVEKGIFNEDGITDLLQAPGKIKRDPGETAISGTRLLSDNLSDLKAQVAANQRGIDLLLEMVQYYSLEVVQAYMHHIQTNAEEAVRKMLKKLSESKGSAEPEVPVQRYTVEAKDFLDDGSEIVLHLTIDSGEGSAIFDFSGTGPELWGNLNAPRAVTHSAILYSLRCMIDQEIPLNQGCLNPIEVIIEEGSLLAPSENAAVVGGNVLTSQRITDVILKAFRACAASQGCMNNFTFGNENFGYYETIGGGAGAGPDWHGQSGVHTHMTNTRITDPEILERRYPVMLREFSIRKNSGGSGKFRGGDGLVREVEFLEPLNTAILSERRVHQPYGLNGGESGKSGMNLFIRKDGTKVHLGGKNEIRAEPGERIRIETPGGGGYGKVNS</sequence>
<dbReference type="Pfam" id="PF19278">
    <property type="entry name" value="Hydant_A_C"/>
    <property type="match status" value="1"/>
</dbReference>
<feature type="domain" description="Hydantoinase/oxoprolinase N-terminal" evidence="4">
    <location>
        <begin position="16"/>
        <end position="231"/>
    </location>
</feature>
<dbReference type="EMBL" id="UINC01000813">
    <property type="protein sequence ID" value="SUZ61581.1"/>
    <property type="molecule type" value="Genomic_DNA"/>
</dbReference>
<dbReference type="InterPro" id="IPR003692">
    <property type="entry name" value="Hydantoinase_B"/>
</dbReference>
<dbReference type="InterPro" id="IPR002821">
    <property type="entry name" value="Hydantoinase_A"/>
</dbReference>
<organism evidence="6">
    <name type="scientific">marine metagenome</name>
    <dbReference type="NCBI Taxonomy" id="408172"/>
    <lineage>
        <taxon>unclassified sequences</taxon>
        <taxon>metagenomes</taxon>
        <taxon>ecological metagenomes</taxon>
    </lineage>
</organism>
<evidence type="ECO:0008006" key="7">
    <source>
        <dbReference type="Google" id="ProtNLM"/>
    </source>
</evidence>
<gene>
    <name evidence="6" type="ORF">METZ01_LOCUS14435</name>
</gene>
<dbReference type="InterPro" id="IPR008040">
    <property type="entry name" value="Hydant_A_N"/>
</dbReference>
<dbReference type="GO" id="GO:0006749">
    <property type="term" value="P:glutathione metabolic process"/>
    <property type="evidence" value="ECO:0007669"/>
    <property type="project" value="TreeGrafter"/>
</dbReference>
<name>A0A381P3U4_9ZZZZ</name>
<protein>
    <recommendedName>
        <fullName evidence="7">5-oxoprolinase</fullName>
    </recommendedName>
</protein>
<dbReference type="PANTHER" id="PTHR11365">
    <property type="entry name" value="5-OXOPROLINASE RELATED"/>
    <property type="match status" value="1"/>
</dbReference>
<dbReference type="Pfam" id="PF05378">
    <property type="entry name" value="Hydant_A_N"/>
    <property type="match status" value="1"/>
</dbReference>
<evidence type="ECO:0000259" key="4">
    <source>
        <dbReference type="Pfam" id="PF05378"/>
    </source>
</evidence>
<evidence type="ECO:0000259" key="5">
    <source>
        <dbReference type="Pfam" id="PF19278"/>
    </source>
</evidence>
<evidence type="ECO:0000259" key="2">
    <source>
        <dbReference type="Pfam" id="PF01968"/>
    </source>
</evidence>
<dbReference type="Pfam" id="PF01968">
    <property type="entry name" value="Hydantoinase_A"/>
    <property type="match status" value="1"/>
</dbReference>
<dbReference type="GO" id="GO:0017168">
    <property type="term" value="F:5-oxoprolinase (ATP-hydrolyzing) activity"/>
    <property type="evidence" value="ECO:0007669"/>
    <property type="project" value="TreeGrafter"/>
</dbReference>
<feature type="domain" description="Hydantoinase B/oxoprolinase" evidence="3">
    <location>
        <begin position="798"/>
        <end position="1334"/>
    </location>
</feature>
<feature type="domain" description="Acetophenone carboxylase-like C-terminal" evidence="5">
    <location>
        <begin position="577"/>
        <end position="775"/>
    </location>
</feature>
<comment type="similarity">
    <text evidence="1">Belongs to the oxoprolinase family.</text>
</comment>
<evidence type="ECO:0000313" key="6">
    <source>
        <dbReference type="EMBL" id="SUZ61581.1"/>
    </source>
</evidence>
<evidence type="ECO:0000259" key="3">
    <source>
        <dbReference type="Pfam" id="PF02538"/>
    </source>
</evidence>